<keyword evidence="1" id="KW-0472">Membrane</keyword>
<organism evidence="3">
    <name type="scientific">Triatoma infestans</name>
    <name type="common">Assassin bug</name>
    <dbReference type="NCBI Taxonomy" id="30076"/>
    <lineage>
        <taxon>Eukaryota</taxon>
        <taxon>Metazoa</taxon>
        <taxon>Ecdysozoa</taxon>
        <taxon>Arthropoda</taxon>
        <taxon>Hexapoda</taxon>
        <taxon>Insecta</taxon>
        <taxon>Pterygota</taxon>
        <taxon>Neoptera</taxon>
        <taxon>Paraneoptera</taxon>
        <taxon>Hemiptera</taxon>
        <taxon>Heteroptera</taxon>
        <taxon>Panheteroptera</taxon>
        <taxon>Cimicomorpha</taxon>
        <taxon>Reduviidae</taxon>
        <taxon>Triatominae</taxon>
        <taxon>Triatoma</taxon>
    </lineage>
</organism>
<name>A0A161MHB5_TRIIF</name>
<dbReference type="GO" id="GO:0016020">
    <property type="term" value="C:membrane"/>
    <property type="evidence" value="ECO:0007669"/>
    <property type="project" value="TreeGrafter"/>
</dbReference>
<evidence type="ECO:0000313" key="3">
    <source>
        <dbReference type="EMBL" id="JAS00726.1"/>
    </source>
</evidence>
<protein>
    <submittedName>
        <fullName evidence="3">Osiris 9</fullName>
    </submittedName>
</protein>
<evidence type="ECO:0000256" key="1">
    <source>
        <dbReference type="SAM" id="Phobius"/>
    </source>
</evidence>
<dbReference type="PANTHER" id="PTHR21879">
    <property type="entry name" value="FI03362P-RELATED-RELATED"/>
    <property type="match status" value="1"/>
</dbReference>
<proteinExistence type="predicted"/>
<dbReference type="PANTHER" id="PTHR21879:SF1">
    <property type="entry name" value="FI01546P"/>
    <property type="match status" value="1"/>
</dbReference>
<reference evidence="3" key="1">
    <citation type="submission" date="2016-04" db="EMBL/GenBank/DDBJ databases">
        <authorList>
            <person name="Calderon-Fernandez G.M.Sr."/>
        </authorList>
    </citation>
    <scope>NUCLEOTIDE SEQUENCE</scope>
    <source>
        <strain evidence="3">Int1</strain>
        <tissue evidence="3">Integument</tissue>
    </source>
</reference>
<dbReference type="EMBL" id="GEMB01002460">
    <property type="protein sequence ID" value="JAS00726.1"/>
    <property type="molecule type" value="Transcribed_RNA"/>
</dbReference>
<feature type="transmembrane region" description="Helical" evidence="1">
    <location>
        <begin position="165"/>
        <end position="193"/>
    </location>
</feature>
<accession>A0A161MHB5</accession>
<evidence type="ECO:0000256" key="2">
    <source>
        <dbReference type="SAM" id="SignalP"/>
    </source>
</evidence>
<dbReference type="AlphaFoldDB" id="A0A161MHB5"/>
<keyword evidence="2" id="KW-0732">Signal</keyword>
<dbReference type="Pfam" id="PF07898">
    <property type="entry name" value="DUF1676"/>
    <property type="match status" value="1"/>
</dbReference>
<feature type="chain" id="PRO_5007824286" evidence="2">
    <location>
        <begin position="18"/>
        <end position="259"/>
    </location>
</feature>
<sequence>MRRTIVLFLVGVAICRAYPAGQEDDQQQQPQQPSAIEDGIETAYKWVQGCGDKDMFLCLKMRALTYVDKVLRRPEDITLMEGISLVRTEAASRELNGRGISEAELDASLPKNAEDKDAQVESMLVDRVARFLQTHTLQLKVPDSSIEEVRKSLDEARGKKKKLKMLLPLLLMLKLKAAALIPLALGALALLALKALIVGKLALVLSGLIGLQKLLASKHHTQSYEVVAHPHYTEEHGHYGRSVDDAQQVAYRAYAPKQE</sequence>
<dbReference type="InterPro" id="IPR012464">
    <property type="entry name" value="DUF1676"/>
</dbReference>
<reference evidence="3" key="2">
    <citation type="journal article" date="2017" name="J. Med. Entomol.">
        <title>Transcriptome Analysis of the Triatoma infestans (Hemiptera: Reduviidae) Integument.</title>
        <authorList>
            <person name="Calderon-Fernandez G.M."/>
            <person name="Moriconi D.E."/>
            <person name="Dulbecco A.B."/>
            <person name="Juarez M.P."/>
        </authorList>
    </citation>
    <scope>NUCLEOTIDE SEQUENCE</scope>
    <source>
        <strain evidence="3">Int1</strain>
        <tissue evidence="3">Integument</tissue>
    </source>
</reference>
<keyword evidence="1" id="KW-1133">Transmembrane helix</keyword>
<feature type="signal peptide" evidence="2">
    <location>
        <begin position="1"/>
        <end position="17"/>
    </location>
</feature>
<keyword evidence="1" id="KW-0812">Transmembrane</keyword>